<reference evidence="2 3" key="1">
    <citation type="journal article" date="2015" name="Nature">
        <title>rRNA introns, odd ribosomes, and small enigmatic genomes across a large radiation of phyla.</title>
        <authorList>
            <person name="Brown C.T."/>
            <person name="Hug L.A."/>
            <person name="Thomas B.C."/>
            <person name="Sharon I."/>
            <person name="Castelle C.J."/>
            <person name="Singh A."/>
            <person name="Wilkins M.J."/>
            <person name="Williams K.H."/>
            <person name="Banfield J.F."/>
        </authorList>
    </citation>
    <scope>NUCLEOTIDE SEQUENCE [LARGE SCALE GENOMIC DNA]</scope>
</reference>
<dbReference type="Proteomes" id="UP000033995">
    <property type="component" value="Unassembled WGS sequence"/>
</dbReference>
<dbReference type="PATRIC" id="fig|1618561.3.peg.466"/>
<keyword evidence="1" id="KW-0472">Membrane</keyword>
<sequence>MLDFLKKNEEERENYWSILIENQWITSAIWQIKGGKVEIVASSPGTRWEGDLSEAVDATLSSCTQSLPDDFPDPSKTVFGVSSSWIQDGNIKEEYLLKLKKICGDLSLVPSGFVVLSEAISHFIKNKEQTLFSGITLGVSDQSLDISVFDLGKLVGTTIVSRSILVSDDLLEGLSRLTTSSHNFPPRIVLYNQKETELEEIKGGLNEIDWEKVETLKFLHAPTVEILDPSDKILAVSLAGGSEISQVDGIENMPEDEIRNVSELEGVTAEDLGFVVDTPNNPKISLPKFNIKLPKLPRMNLSFSSKPFIFGGISFFIVFVLCFLVWWFLPKATVTIFVAPKKLENNVTINLGSDLSGDTIDTSVSGEKTKSTTGTKTVGEKAKGQVKVQNGTAFPINLTAGTILLSSSDIKFVTAKQASISGALSPSDPGTTVLDVEAYGIGSEFNLAKDEILKVGSYPKAEVDATITANFTGGSSRQISAVSDDDRKKLLIELTEELTNQAKTKLVGQLSSEKMIVDSTIIFESEEEDFSNKVGDEATTVKLSLNLKFIAIAISKSDLTDISKKTLTERIPSGFVLRDDQISYVFVGEEEKDSITVKITANLLPSINTDDIAKKIAGRYPIVAEEYLQNVPGFTNAEFRLSPLLRGKLATLPHVANNIEVILSSEQ</sequence>
<name>A0A0G0C945_9BACT</name>
<accession>A0A0G0C945</accession>
<keyword evidence="1" id="KW-0812">Transmembrane</keyword>
<keyword evidence="1" id="KW-1133">Transmembrane helix</keyword>
<gene>
    <name evidence="2" type="ORF">UR38_C0003G0080</name>
</gene>
<dbReference type="EMBL" id="LBOZ01000003">
    <property type="protein sequence ID" value="KKP47675.1"/>
    <property type="molecule type" value="Genomic_DNA"/>
</dbReference>
<evidence type="ECO:0000256" key="1">
    <source>
        <dbReference type="SAM" id="Phobius"/>
    </source>
</evidence>
<organism evidence="2 3">
    <name type="scientific">Candidatus Woesebacteria bacterium GW2011_GWA2_33_28</name>
    <dbReference type="NCBI Taxonomy" id="1618561"/>
    <lineage>
        <taxon>Bacteria</taxon>
        <taxon>Candidatus Woeseibacteriota</taxon>
    </lineage>
</organism>
<protein>
    <recommendedName>
        <fullName evidence="4">Baseplate protein J-like domain-containing protein</fullName>
    </recommendedName>
</protein>
<evidence type="ECO:0000313" key="2">
    <source>
        <dbReference type="EMBL" id="KKP47675.1"/>
    </source>
</evidence>
<evidence type="ECO:0008006" key="4">
    <source>
        <dbReference type="Google" id="ProtNLM"/>
    </source>
</evidence>
<feature type="transmembrane region" description="Helical" evidence="1">
    <location>
        <begin position="308"/>
        <end position="329"/>
    </location>
</feature>
<comment type="caution">
    <text evidence="2">The sequence shown here is derived from an EMBL/GenBank/DDBJ whole genome shotgun (WGS) entry which is preliminary data.</text>
</comment>
<proteinExistence type="predicted"/>
<evidence type="ECO:0000313" key="3">
    <source>
        <dbReference type="Proteomes" id="UP000033995"/>
    </source>
</evidence>
<dbReference type="AlphaFoldDB" id="A0A0G0C945"/>